<proteinExistence type="predicted"/>
<dbReference type="InterPro" id="IPR029063">
    <property type="entry name" value="SAM-dependent_MTases_sf"/>
</dbReference>
<name>A0AA86MEG1_9BURK</name>
<dbReference type="Pfam" id="PF08241">
    <property type="entry name" value="Methyltransf_11"/>
    <property type="match status" value="1"/>
</dbReference>
<reference evidence="3 4" key="1">
    <citation type="submission" date="2023-10" db="EMBL/GenBank/DDBJ databases">
        <title>Complete Genome Sequence of Limnobacter thiooxidans CS-K2T, Isolated from freshwater lake sediments in Bavaria, Germany.</title>
        <authorList>
            <person name="Naruki M."/>
            <person name="Watanabe A."/>
            <person name="Warashina T."/>
            <person name="Morita T."/>
            <person name="Arakawa K."/>
        </authorList>
    </citation>
    <scope>NUCLEOTIDE SEQUENCE [LARGE SCALE GENOMIC DNA]</scope>
    <source>
        <strain evidence="3 4">CS-K2</strain>
    </source>
</reference>
<sequence>MNPVEKRILKVFTLLGALLLAPTAWAGCEYKTIPNPHPDGIAKSYCDRPISKVMGWQGAPWLERPQRIEEERTDLLIKQLELKPGMVVGDIGAGTGHISRMMAEKISPNGTVWAVDIQPEMIKLLRKKAESLPKGRMEIRQSQATSLNLPDRVLDIAVMVDVYHELEYPRETLQSLMKAVKKGGRIVFVEYRALDPDVPIKPLHTMSVAQVQKEAQDLGLKFEKTQLLSWQNMISFINP</sequence>
<keyword evidence="1" id="KW-0732">Signal</keyword>
<dbReference type="AlphaFoldDB" id="A0AA86MEG1"/>
<accession>A0AA86MEG1</accession>
<dbReference type="SUPFAM" id="SSF53335">
    <property type="entry name" value="S-adenosyl-L-methionine-dependent methyltransferases"/>
    <property type="match status" value="1"/>
</dbReference>
<dbReference type="Proteomes" id="UP001329151">
    <property type="component" value="Chromosome"/>
</dbReference>
<organism evidence="3 4">
    <name type="scientific">Limnobacter thiooxidans</name>
    <dbReference type="NCBI Taxonomy" id="131080"/>
    <lineage>
        <taxon>Bacteria</taxon>
        <taxon>Pseudomonadati</taxon>
        <taxon>Pseudomonadota</taxon>
        <taxon>Betaproteobacteria</taxon>
        <taxon>Burkholderiales</taxon>
        <taxon>Burkholderiaceae</taxon>
        <taxon>Limnobacter</taxon>
    </lineage>
</organism>
<evidence type="ECO:0000256" key="1">
    <source>
        <dbReference type="SAM" id="SignalP"/>
    </source>
</evidence>
<dbReference type="Gene3D" id="3.40.50.150">
    <property type="entry name" value="Vaccinia Virus protein VP39"/>
    <property type="match status" value="1"/>
</dbReference>
<dbReference type="PROSITE" id="PS51257">
    <property type="entry name" value="PROKAR_LIPOPROTEIN"/>
    <property type="match status" value="1"/>
</dbReference>
<keyword evidence="3" id="KW-0489">Methyltransferase</keyword>
<gene>
    <name evidence="3" type="ORF">RGQ30_13860</name>
</gene>
<dbReference type="GO" id="GO:0008168">
    <property type="term" value="F:methyltransferase activity"/>
    <property type="evidence" value="ECO:0007669"/>
    <property type="project" value="UniProtKB-KW"/>
</dbReference>
<protein>
    <submittedName>
        <fullName evidence="3">Class I SAM-dependent methyltransferase</fullName>
    </submittedName>
</protein>
<feature type="domain" description="Methyltransferase type 11" evidence="2">
    <location>
        <begin position="90"/>
        <end position="188"/>
    </location>
</feature>
<keyword evidence="3" id="KW-0808">Transferase</keyword>
<dbReference type="PANTHER" id="PTHR43861">
    <property type="entry name" value="TRANS-ACONITATE 2-METHYLTRANSFERASE-RELATED"/>
    <property type="match status" value="1"/>
</dbReference>
<dbReference type="GO" id="GO:0032259">
    <property type="term" value="P:methylation"/>
    <property type="evidence" value="ECO:0007669"/>
    <property type="project" value="UniProtKB-KW"/>
</dbReference>
<feature type="chain" id="PRO_5041700765" evidence="1">
    <location>
        <begin position="27"/>
        <end position="239"/>
    </location>
</feature>
<evidence type="ECO:0000313" key="3">
    <source>
        <dbReference type="EMBL" id="BET25885.1"/>
    </source>
</evidence>
<feature type="signal peptide" evidence="1">
    <location>
        <begin position="1"/>
        <end position="26"/>
    </location>
</feature>
<dbReference type="InterPro" id="IPR013216">
    <property type="entry name" value="Methyltransf_11"/>
</dbReference>
<dbReference type="EMBL" id="AP028947">
    <property type="protein sequence ID" value="BET25885.1"/>
    <property type="molecule type" value="Genomic_DNA"/>
</dbReference>
<evidence type="ECO:0000313" key="4">
    <source>
        <dbReference type="Proteomes" id="UP001329151"/>
    </source>
</evidence>
<evidence type="ECO:0000259" key="2">
    <source>
        <dbReference type="Pfam" id="PF08241"/>
    </source>
</evidence>
<dbReference type="CDD" id="cd02440">
    <property type="entry name" value="AdoMet_MTases"/>
    <property type="match status" value="1"/>
</dbReference>
<dbReference type="RefSeq" id="WP_130556601.1">
    <property type="nucleotide sequence ID" value="NZ_AP028947.1"/>
</dbReference>
<keyword evidence="4" id="KW-1185">Reference proteome</keyword>
<dbReference type="KEGG" id="lto:RGQ30_13860"/>